<dbReference type="GeneID" id="29065108"/>
<dbReference type="RefSeq" id="YP_009284906.1">
    <property type="nucleotide sequence ID" value="NC_031053.1"/>
</dbReference>
<organism evidence="1 2">
    <name type="scientific">Klebsiella phage PKP126</name>
    <dbReference type="NCBI Taxonomy" id="1654927"/>
    <lineage>
        <taxon>Viruses</taxon>
        <taxon>Duplodnaviria</taxon>
        <taxon>Heunggongvirae</taxon>
        <taxon>Uroviricota</taxon>
        <taxon>Caudoviricetes</taxon>
        <taxon>Drexlerviridae</taxon>
        <taxon>Webervirus</taxon>
        <taxon>Webervirus PKP126</taxon>
    </lineage>
</organism>
<accession>A0A162E3J3</accession>
<dbReference type="KEGG" id="vg:29065108"/>
<evidence type="ECO:0000313" key="1">
    <source>
        <dbReference type="EMBL" id="AKJ72979.1"/>
    </source>
</evidence>
<keyword evidence="2" id="KW-1185">Reference proteome</keyword>
<dbReference type="EMBL" id="KR269719">
    <property type="protein sequence ID" value="AKJ72979.1"/>
    <property type="molecule type" value="Genomic_DNA"/>
</dbReference>
<reference evidence="1 2" key="1">
    <citation type="submission" date="2015-04" db="EMBL/GenBank/DDBJ databases">
        <title>Complete Genome Sequence of K. pneumoniae Bacteriophage PKP126.</title>
        <authorList>
            <person name="Lee J.-H."/>
            <person name="Park E.-A."/>
            <person name="Lee D.-H."/>
        </authorList>
    </citation>
    <scope>NUCLEOTIDE SEQUENCE [LARGE SCALE GENOMIC DNA]</scope>
</reference>
<dbReference type="Proteomes" id="UP000203829">
    <property type="component" value="Segment"/>
</dbReference>
<protein>
    <submittedName>
        <fullName evidence="1">Uncharacterized protein</fullName>
    </submittedName>
</protein>
<evidence type="ECO:0000313" key="2">
    <source>
        <dbReference type="Proteomes" id="UP000203829"/>
    </source>
</evidence>
<gene>
    <name evidence="1" type="ORF">PKP126_042</name>
</gene>
<proteinExistence type="predicted"/>
<name>A0A162E3J3_9CAUD</name>
<sequence>MSKKMIALYWVLFLGGLVVAKEDGWQMIGMMMVIIGVSRLSEINGFRRGRRAAFTGDKE</sequence>